<keyword evidence="2" id="KW-1185">Reference proteome</keyword>
<proteinExistence type="predicted"/>
<protein>
    <submittedName>
        <fullName evidence="1">Uncharacterized protein</fullName>
    </submittedName>
</protein>
<gene>
    <name evidence="1" type="ORF">AKJ39_02620</name>
</gene>
<evidence type="ECO:0000313" key="2">
    <source>
        <dbReference type="Proteomes" id="UP000070257"/>
    </source>
</evidence>
<dbReference type="EMBL" id="LHXT01000033">
    <property type="protein sequence ID" value="KXA98050.1"/>
    <property type="molecule type" value="Genomic_DNA"/>
</dbReference>
<accession>A0A656YW31</accession>
<dbReference type="AlphaFoldDB" id="A0A656YW31"/>
<dbReference type="Proteomes" id="UP000070257">
    <property type="component" value="Unassembled WGS sequence"/>
</dbReference>
<comment type="caution">
    <text evidence="1">The sequence shown here is derived from an EMBL/GenBank/DDBJ whole genome shotgun (WGS) entry which is preliminary data.</text>
</comment>
<evidence type="ECO:0000313" key="1">
    <source>
        <dbReference type="EMBL" id="KXA98050.1"/>
    </source>
</evidence>
<organism evidence="1 2">
    <name type="scientific">candidate division MSBL1 archaeon SCGC-AAA259J03</name>
    <dbReference type="NCBI Taxonomy" id="1698269"/>
    <lineage>
        <taxon>Archaea</taxon>
        <taxon>Methanobacteriati</taxon>
        <taxon>Methanobacteriota</taxon>
        <taxon>candidate division MSBL1</taxon>
    </lineage>
</organism>
<name>A0A656YW31_9EURY</name>
<reference evidence="1 2" key="1">
    <citation type="journal article" date="2016" name="Sci. Rep.">
        <title>Metabolic traits of an uncultured archaeal lineage -MSBL1- from brine pools of the Red Sea.</title>
        <authorList>
            <person name="Mwirichia R."/>
            <person name="Alam I."/>
            <person name="Rashid M."/>
            <person name="Vinu M."/>
            <person name="Ba-Alawi W."/>
            <person name="Anthony Kamau A."/>
            <person name="Kamanda Ngugi D."/>
            <person name="Goker M."/>
            <person name="Klenk H.P."/>
            <person name="Bajic V."/>
            <person name="Stingl U."/>
        </authorList>
    </citation>
    <scope>NUCLEOTIDE SEQUENCE [LARGE SCALE GENOMIC DNA]</scope>
    <source>
        <strain evidence="1">SCGC-AAA259J03</strain>
    </source>
</reference>
<sequence>MSATSDYSGEVTNFEDNKIGSIALWENEKENDRQPEFTGGISFYNGKEKFKIAIWRRKENKEVQRKEKLEDY</sequence>